<dbReference type="EMBL" id="BEZZ01000294">
    <property type="protein sequence ID" value="GCC30288.1"/>
    <property type="molecule type" value="Genomic_DNA"/>
</dbReference>
<organism evidence="1 2">
    <name type="scientific">Chiloscyllium punctatum</name>
    <name type="common">Brownbanded bambooshark</name>
    <name type="synonym">Hemiscyllium punctatum</name>
    <dbReference type="NCBI Taxonomy" id="137246"/>
    <lineage>
        <taxon>Eukaryota</taxon>
        <taxon>Metazoa</taxon>
        <taxon>Chordata</taxon>
        <taxon>Craniata</taxon>
        <taxon>Vertebrata</taxon>
        <taxon>Chondrichthyes</taxon>
        <taxon>Elasmobranchii</taxon>
        <taxon>Galeomorphii</taxon>
        <taxon>Galeoidea</taxon>
        <taxon>Orectolobiformes</taxon>
        <taxon>Hemiscylliidae</taxon>
        <taxon>Chiloscyllium</taxon>
    </lineage>
</organism>
<dbReference type="AlphaFoldDB" id="A0A401SIS0"/>
<sequence>MPATQFRSGTLVFRLSRSVLGLLAVLLRSRIPDCWLFCAILLVILLRSGIPCASRPAPVRDSSLPAILIRSRIPVCRRPAPVRGSSLALRCTKTSTRLLMIQYEF</sequence>
<keyword evidence="2" id="KW-1185">Reference proteome</keyword>
<protein>
    <submittedName>
        <fullName evidence="1">Uncharacterized protein</fullName>
    </submittedName>
</protein>
<name>A0A401SIS0_CHIPU</name>
<accession>A0A401SIS0</accession>
<comment type="caution">
    <text evidence="1">The sequence shown here is derived from an EMBL/GenBank/DDBJ whole genome shotgun (WGS) entry which is preliminary data.</text>
</comment>
<evidence type="ECO:0000313" key="2">
    <source>
        <dbReference type="Proteomes" id="UP000287033"/>
    </source>
</evidence>
<proteinExistence type="predicted"/>
<reference evidence="1 2" key="1">
    <citation type="journal article" date="2018" name="Nat. Ecol. Evol.">
        <title>Shark genomes provide insights into elasmobranch evolution and the origin of vertebrates.</title>
        <authorList>
            <person name="Hara Y"/>
            <person name="Yamaguchi K"/>
            <person name="Onimaru K"/>
            <person name="Kadota M"/>
            <person name="Koyanagi M"/>
            <person name="Keeley SD"/>
            <person name="Tatsumi K"/>
            <person name="Tanaka K"/>
            <person name="Motone F"/>
            <person name="Kageyama Y"/>
            <person name="Nozu R"/>
            <person name="Adachi N"/>
            <person name="Nishimura O"/>
            <person name="Nakagawa R"/>
            <person name="Tanegashima C"/>
            <person name="Kiyatake I"/>
            <person name="Matsumoto R"/>
            <person name="Murakumo K"/>
            <person name="Nishida K"/>
            <person name="Terakita A"/>
            <person name="Kuratani S"/>
            <person name="Sato K"/>
            <person name="Hyodo S Kuraku.S."/>
        </authorList>
    </citation>
    <scope>NUCLEOTIDE SEQUENCE [LARGE SCALE GENOMIC DNA]</scope>
</reference>
<dbReference type="Proteomes" id="UP000287033">
    <property type="component" value="Unassembled WGS sequence"/>
</dbReference>
<evidence type="ECO:0000313" key="1">
    <source>
        <dbReference type="EMBL" id="GCC30288.1"/>
    </source>
</evidence>
<gene>
    <name evidence="1" type="ORF">chiPu_0008736</name>
</gene>